<keyword evidence="1" id="KW-1133">Transmembrane helix</keyword>
<feature type="transmembrane region" description="Helical" evidence="1">
    <location>
        <begin position="19"/>
        <end position="39"/>
    </location>
</feature>
<dbReference type="Proteomes" id="UP000199065">
    <property type="component" value="Unassembled WGS sequence"/>
</dbReference>
<keyword evidence="3" id="KW-1185">Reference proteome</keyword>
<keyword evidence="1" id="KW-0812">Transmembrane</keyword>
<feature type="transmembrane region" description="Helical" evidence="1">
    <location>
        <begin position="127"/>
        <end position="145"/>
    </location>
</feature>
<dbReference type="EMBL" id="FOPJ01000005">
    <property type="protein sequence ID" value="SFG51954.1"/>
    <property type="molecule type" value="Genomic_DNA"/>
</dbReference>
<feature type="transmembrane region" description="Helical" evidence="1">
    <location>
        <begin position="59"/>
        <end position="77"/>
    </location>
</feature>
<protein>
    <submittedName>
        <fullName evidence="2">Uncharacterized protein</fullName>
    </submittedName>
</protein>
<evidence type="ECO:0000313" key="3">
    <source>
        <dbReference type="Proteomes" id="UP000199065"/>
    </source>
</evidence>
<sequence length="174" mass="18777">MVVGGGFAAPLVCRSWPPVAVVILGGLMTGLGLVVNVFFDMAILPDQAGTATPLMKSVAWMIAGCSVGAAMAILGVLARRNGWWSVAGTTVFGACVAYGYYWEYTRNYRRHFEGKPLLENLGDYPQWIWAGALAIINILALVWIARKGWTRSRNNKTELVDTHTSSALAPASTD</sequence>
<dbReference type="AlphaFoldDB" id="A0A1I2SGM9"/>
<reference evidence="2 3" key="1">
    <citation type="submission" date="2016-10" db="EMBL/GenBank/DDBJ databases">
        <authorList>
            <person name="de Groot N.N."/>
        </authorList>
    </citation>
    <scope>NUCLEOTIDE SEQUENCE [LARGE SCALE GENOMIC DNA]</scope>
    <source>
        <strain>J11</strain>
        <strain evidence="3">PG 39</strain>
    </source>
</reference>
<evidence type="ECO:0000256" key="1">
    <source>
        <dbReference type="SAM" id="Phobius"/>
    </source>
</evidence>
<accession>A0A1I2SGM9</accession>
<feature type="transmembrane region" description="Helical" evidence="1">
    <location>
        <begin position="84"/>
        <end position="102"/>
    </location>
</feature>
<gene>
    <name evidence="2" type="ORF">SAMN05660282_01131</name>
</gene>
<evidence type="ECO:0000313" key="2">
    <source>
        <dbReference type="EMBL" id="SFG51954.1"/>
    </source>
</evidence>
<keyword evidence="1" id="KW-0472">Membrane</keyword>
<organism evidence="2 3">
    <name type="scientific">Corynebacterium spheniscorum</name>
    <dbReference type="NCBI Taxonomy" id="185761"/>
    <lineage>
        <taxon>Bacteria</taxon>
        <taxon>Bacillati</taxon>
        <taxon>Actinomycetota</taxon>
        <taxon>Actinomycetes</taxon>
        <taxon>Mycobacteriales</taxon>
        <taxon>Corynebacteriaceae</taxon>
        <taxon>Corynebacterium</taxon>
    </lineage>
</organism>
<proteinExistence type="predicted"/>
<name>A0A1I2SGM9_9CORY</name>